<feature type="compositionally biased region" description="Polar residues" evidence="1">
    <location>
        <begin position="85"/>
        <end position="97"/>
    </location>
</feature>
<accession>A0A4U5LRN7</accession>
<dbReference type="Proteomes" id="UP000298663">
    <property type="component" value="Unassembled WGS sequence"/>
</dbReference>
<dbReference type="AlphaFoldDB" id="A0A4U5LRN7"/>
<evidence type="ECO:0000256" key="1">
    <source>
        <dbReference type="SAM" id="MobiDB-lite"/>
    </source>
</evidence>
<keyword evidence="3" id="KW-1185">Reference proteome</keyword>
<sequence length="113" mass="11893">MYPATGRCVIGPINLRFSLSASSFALITDRRRVHRVDVHCECKPPLCGFASVGSQPWVPPLVGDGDGCSKTPPSEAAKSGARFDSSPSPQKTACGTNFSVPERNSILISSGLS</sequence>
<feature type="region of interest" description="Disordered" evidence="1">
    <location>
        <begin position="62"/>
        <end position="97"/>
    </location>
</feature>
<gene>
    <name evidence="2" type="ORF">L596_030072</name>
</gene>
<protein>
    <submittedName>
        <fullName evidence="2">Uncharacterized protein</fullName>
    </submittedName>
</protein>
<evidence type="ECO:0000313" key="3">
    <source>
        <dbReference type="Proteomes" id="UP000298663"/>
    </source>
</evidence>
<organism evidence="2 3">
    <name type="scientific">Steinernema carpocapsae</name>
    <name type="common">Entomopathogenic nematode</name>
    <dbReference type="NCBI Taxonomy" id="34508"/>
    <lineage>
        <taxon>Eukaryota</taxon>
        <taxon>Metazoa</taxon>
        <taxon>Ecdysozoa</taxon>
        <taxon>Nematoda</taxon>
        <taxon>Chromadorea</taxon>
        <taxon>Rhabditida</taxon>
        <taxon>Tylenchina</taxon>
        <taxon>Panagrolaimomorpha</taxon>
        <taxon>Strongyloidoidea</taxon>
        <taxon>Steinernematidae</taxon>
        <taxon>Steinernema</taxon>
    </lineage>
</organism>
<comment type="caution">
    <text evidence="2">The sequence shown here is derived from an EMBL/GenBank/DDBJ whole genome shotgun (WGS) entry which is preliminary data.</text>
</comment>
<dbReference type="EMBL" id="AZBU02000013">
    <property type="protein sequence ID" value="TKR58657.1"/>
    <property type="molecule type" value="Genomic_DNA"/>
</dbReference>
<evidence type="ECO:0000313" key="2">
    <source>
        <dbReference type="EMBL" id="TKR58657.1"/>
    </source>
</evidence>
<reference evidence="2 3" key="2">
    <citation type="journal article" date="2019" name="G3 (Bethesda)">
        <title>Hybrid Assembly of the Genome of the Entomopathogenic Nematode Steinernema carpocapsae Identifies the X-Chromosome.</title>
        <authorList>
            <person name="Serra L."/>
            <person name="Macchietto M."/>
            <person name="Macias-Munoz A."/>
            <person name="McGill C.J."/>
            <person name="Rodriguez I.M."/>
            <person name="Rodriguez B."/>
            <person name="Murad R."/>
            <person name="Mortazavi A."/>
        </authorList>
    </citation>
    <scope>NUCLEOTIDE SEQUENCE [LARGE SCALE GENOMIC DNA]</scope>
    <source>
        <strain evidence="2 3">ALL</strain>
    </source>
</reference>
<name>A0A4U5LRN7_STECR</name>
<reference evidence="2 3" key="1">
    <citation type="journal article" date="2015" name="Genome Biol.">
        <title>Comparative genomics of Steinernema reveals deeply conserved gene regulatory networks.</title>
        <authorList>
            <person name="Dillman A.R."/>
            <person name="Macchietto M."/>
            <person name="Porter C.F."/>
            <person name="Rogers A."/>
            <person name="Williams B."/>
            <person name="Antoshechkin I."/>
            <person name="Lee M.M."/>
            <person name="Goodwin Z."/>
            <person name="Lu X."/>
            <person name="Lewis E.E."/>
            <person name="Goodrich-Blair H."/>
            <person name="Stock S.P."/>
            <person name="Adams B.J."/>
            <person name="Sternberg P.W."/>
            <person name="Mortazavi A."/>
        </authorList>
    </citation>
    <scope>NUCLEOTIDE SEQUENCE [LARGE SCALE GENOMIC DNA]</scope>
    <source>
        <strain evidence="2 3">ALL</strain>
    </source>
</reference>
<proteinExistence type="predicted"/>